<sequence length="556" mass="63349">MAKKTIYEDLEQKISELEKKISEHRYAEKMLIISYNEQKRQTEQQIAELTKANNDLKKRLEDCKQTEAALRKSNGRYKGIFEFTKNSIAVYEAINDGEDFMFVDLNTSAEHMENLKREEVIGKSVLEIFPKFRSFGLFQVFQRVWETGKTEYHPISMYEDEQRKGWRENFVYKLPSGEIIAIYNDKTDQKQAEDALRKSEAQKKAILDGITINLAFVDETLSILWTNKAAEKSVSKFPEKMLGHKCYELWADSKKICNNCPTARAFKTKKTEVSIMCMPDGRVWHEKAEPVFDESEKMIGVVQIAKDITDKIRLQAHLQQAHKMEAIASLARGIAHEFNNALFGVTGNLELLKIASAGNQKTDKYIHSMSHSVRRMTRLTEQLTAYAHGGKYQPKTISLSDFVEDTLPLIRHTVNPSVSITTELDKDIPNVNVDVHQMEMILSAVISNSAEAIDGKGHIHILIAKEDYDEEYKKFPSGSDPQGYACLIIKDTGKGMDEETKCRIFEPFFTTKKKFHGRGLSMAAVYGIINDHDGRISVESEVGKGTEVYICLPIVN</sequence>
<dbReference type="Gene3D" id="3.30.565.10">
    <property type="entry name" value="Histidine kinase-like ATPase, C-terminal domain"/>
    <property type="match status" value="1"/>
</dbReference>
<keyword evidence="7" id="KW-0067">ATP-binding</keyword>
<dbReference type="InterPro" id="IPR036890">
    <property type="entry name" value="HATPase_C_sf"/>
</dbReference>
<keyword evidence="5" id="KW-0547">Nucleotide-binding</keyword>
<dbReference type="RefSeq" id="WP_207678767.1">
    <property type="nucleotide sequence ID" value="NZ_CP061800.1"/>
</dbReference>
<keyword evidence="6 12" id="KW-0418">Kinase</keyword>
<keyword evidence="8" id="KW-0902">Two-component regulatory system</keyword>
<dbReference type="InterPro" id="IPR005467">
    <property type="entry name" value="His_kinase_dom"/>
</dbReference>
<dbReference type="PANTHER" id="PTHR43065:SF46">
    <property type="entry name" value="C4-DICARBOXYLATE TRANSPORT SENSOR PROTEIN DCTB"/>
    <property type="match status" value="1"/>
</dbReference>
<dbReference type="Pfam" id="PF13426">
    <property type="entry name" value="PAS_9"/>
    <property type="match status" value="1"/>
</dbReference>
<evidence type="ECO:0000256" key="8">
    <source>
        <dbReference type="ARBA" id="ARBA00023012"/>
    </source>
</evidence>
<dbReference type="Gene3D" id="1.10.287.130">
    <property type="match status" value="1"/>
</dbReference>
<dbReference type="PROSITE" id="PS50109">
    <property type="entry name" value="HIS_KIN"/>
    <property type="match status" value="1"/>
</dbReference>
<dbReference type="InterPro" id="IPR000014">
    <property type="entry name" value="PAS"/>
</dbReference>
<dbReference type="PROSITE" id="PS50113">
    <property type="entry name" value="PAC"/>
    <property type="match status" value="1"/>
</dbReference>
<evidence type="ECO:0000256" key="3">
    <source>
        <dbReference type="ARBA" id="ARBA00022553"/>
    </source>
</evidence>
<dbReference type="InterPro" id="IPR000700">
    <property type="entry name" value="PAS-assoc_C"/>
</dbReference>
<reference evidence="12" key="1">
    <citation type="journal article" date="2021" name="Microb. Physiol.">
        <title>Proteogenomic Insights into the Physiology of Marine, Sulfate-Reducing, Filamentous Desulfonema limicola and Desulfonema magnum.</title>
        <authorList>
            <person name="Schnaars V."/>
            <person name="Wohlbrand L."/>
            <person name="Scheve S."/>
            <person name="Hinrichs C."/>
            <person name="Reinhardt R."/>
            <person name="Rabus R."/>
        </authorList>
    </citation>
    <scope>NUCLEOTIDE SEQUENCE</scope>
    <source>
        <strain evidence="12">4be13</strain>
    </source>
</reference>
<dbReference type="Gene3D" id="3.30.450.20">
    <property type="entry name" value="PAS domain"/>
    <property type="match status" value="2"/>
</dbReference>
<feature type="domain" description="Histidine kinase" evidence="10">
    <location>
        <begin position="333"/>
        <end position="556"/>
    </location>
</feature>
<dbReference type="Pfam" id="PF02518">
    <property type="entry name" value="HATPase_c"/>
    <property type="match status" value="1"/>
</dbReference>
<evidence type="ECO:0000313" key="12">
    <source>
        <dbReference type="EMBL" id="QTA90674.1"/>
    </source>
</evidence>
<dbReference type="InterPro" id="IPR036097">
    <property type="entry name" value="HisK_dim/P_sf"/>
</dbReference>
<dbReference type="SMART" id="SM00387">
    <property type="entry name" value="HATPase_c"/>
    <property type="match status" value="1"/>
</dbReference>
<dbReference type="GO" id="GO:0000155">
    <property type="term" value="F:phosphorelay sensor kinase activity"/>
    <property type="evidence" value="ECO:0007669"/>
    <property type="project" value="InterPro"/>
</dbReference>
<dbReference type="SMART" id="SM00388">
    <property type="entry name" value="HisKA"/>
    <property type="match status" value="1"/>
</dbReference>
<accession>A0A975GR72</accession>
<keyword evidence="4" id="KW-0808">Transferase</keyword>
<feature type="domain" description="PAC" evidence="11">
    <location>
        <begin position="269"/>
        <end position="320"/>
    </location>
</feature>
<evidence type="ECO:0000256" key="6">
    <source>
        <dbReference type="ARBA" id="ARBA00022777"/>
    </source>
</evidence>
<comment type="catalytic activity">
    <reaction evidence="1">
        <text>ATP + protein L-histidine = ADP + protein N-phospho-L-histidine.</text>
        <dbReference type="EC" id="2.7.13.3"/>
    </reaction>
</comment>
<evidence type="ECO:0000259" key="10">
    <source>
        <dbReference type="PROSITE" id="PS50109"/>
    </source>
</evidence>
<evidence type="ECO:0000313" key="13">
    <source>
        <dbReference type="Proteomes" id="UP000663722"/>
    </source>
</evidence>
<keyword evidence="9" id="KW-0175">Coiled coil</keyword>
<evidence type="ECO:0000256" key="4">
    <source>
        <dbReference type="ARBA" id="ARBA00022679"/>
    </source>
</evidence>
<keyword evidence="3" id="KW-0597">Phosphoprotein</keyword>
<evidence type="ECO:0000256" key="1">
    <source>
        <dbReference type="ARBA" id="ARBA00000085"/>
    </source>
</evidence>
<dbReference type="EMBL" id="CP061800">
    <property type="protein sequence ID" value="QTA90674.1"/>
    <property type="molecule type" value="Genomic_DNA"/>
</dbReference>
<gene>
    <name evidence="12" type="ORF">dnm_067360</name>
</gene>
<evidence type="ECO:0000256" key="7">
    <source>
        <dbReference type="ARBA" id="ARBA00022840"/>
    </source>
</evidence>
<evidence type="ECO:0000259" key="11">
    <source>
        <dbReference type="PROSITE" id="PS50113"/>
    </source>
</evidence>
<dbReference type="Pfam" id="PF00512">
    <property type="entry name" value="HisKA"/>
    <property type="match status" value="1"/>
</dbReference>
<protein>
    <recommendedName>
        <fullName evidence="2">histidine kinase</fullName>
        <ecNumber evidence="2">2.7.13.3</ecNumber>
    </recommendedName>
</protein>
<dbReference type="PRINTS" id="PR00344">
    <property type="entry name" value="BCTRLSENSOR"/>
</dbReference>
<dbReference type="InterPro" id="IPR004358">
    <property type="entry name" value="Sig_transdc_His_kin-like_C"/>
</dbReference>
<evidence type="ECO:0000256" key="2">
    <source>
        <dbReference type="ARBA" id="ARBA00012438"/>
    </source>
</evidence>
<name>A0A975GR72_9BACT</name>
<dbReference type="Pfam" id="PF08448">
    <property type="entry name" value="PAS_4"/>
    <property type="match status" value="1"/>
</dbReference>
<dbReference type="InterPro" id="IPR013656">
    <property type="entry name" value="PAS_4"/>
</dbReference>
<dbReference type="CDD" id="cd00082">
    <property type="entry name" value="HisKA"/>
    <property type="match status" value="1"/>
</dbReference>
<dbReference type="SUPFAM" id="SSF47384">
    <property type="entry name" value="Homodimeric domain of signal transducing histidine kinase"/>
    <property type="match status" value="1"/>
</dbReference>
<dbReference type="InterPro" id="IPR035965">
    <property type="entry name" value="PAS-like_dom_sf"/>
</dbReference>
<keyword evidence="13" id="KW-1185">Reference proteome</keyword>
<dbReference type="SUPFAM" id="SSF55874">
    <property type="entry name" value="ATPase domain of HSP90 chaperone/DNA topoisomerase II/histidine kinase"/>
    <property type="match status" value="1"/>
</dbReference>
<dbReference type="Proteomes" id="UP000663722">
    <property type="component" value="Chromosome"/>
</dbReference>
<evidence type="ECO:0000256" key="9">
    <source>
        <dbReference type="SAM" id="Coils"/>
    </source>
</evidence>
<dbReference type="KEGG" id="dmm:dnm_067360"/>
<organism evidence="12 13">
    <name type="scientific">Desulfonema magnum</name>
    <dbReference type="NCBI Taxonomy" id="45655"/>
    <lineage>
        <taxon>Bacteria</taxon>
        <taxon>Pseudomonadati</taxon>
        <taxon>Thermodesulfobacteriota</taxon>
        <taxon>Desulfobacteria</taxon>
        <taxon>Desulfobacterales</taxon>
        <taxon>Desulfococcaceae</taxon>
        <taxon>Desulfonema</taxon>
    </lineage>
</organism>
<dbReference type="InterPro" id="IPR003661">
    <property type="entry name" value="HisK_dim/P_dom"/>
</dbReference>
<dbReference type="GO" id="GO:0005524">
    <property type="term" value="F:ATP binding"/>
    <property type="evidence" value="ECO:0007669"/>
    <property type="project" value="UniProtKB-KW"/>
</dbReference>
<dbReference type="EC" id="2.7.13.3" evidence="2"/>
<evidence type="ECO:0000256" key="5">
    <source>
        <dbReference type="ARBA" id="ARBA00022741"/>
    </source>
</evidence>
<dbReference type="SUPFAM" id="SSF55785">
    <property type="entry name" value="PYP-like sensor domain (PAS domain)"/>
    <property type="match status" value="2"/>
</dbReference>
<dbReference type="PANTHER" id="PTHR43065">
    <property type="entry name" value="SENSOR HISTIDINE KINASE"/>
    <property type="match status" value="1"/>
</dbReference>
<feature type="coiled-coil region" evidence="9">
    <location>
        <begin position="7"/>
        <end position="73"/>
    </location>
</feature>
<dbReference type="InterPro" id="IPR003594">
    <property type="entry name" value="HATPase_dom"/>
</dbReference>
<dbReference type="AlphaFoldDB" id="A0A975GR72"/>
<proteinExistence type="predicted"/>